<feature type="domain" description="D-isomer specific 2-hydroxyacid dehydrogenase catalytic" evidence="6">
    <location>
        <begin position="4"/>
        <end position="311"/>
    </location>
</feature>
<evidence type="ECO:0000256" key="2">
    <source>
        <dbReference type="ARBA" id="ARBA00023002"/>
    </source>
</evidence>
<dbReference type="Proteomes" id="UP000009223">
    <property type="component" value="Chromosome"/>
</dbReference>
<dbReference type="InterPro" id="IPR036291">
    <property type="entry name" value="NAD(P)-bd_dom_sf"/>
</dbReference>
<keyword evidence="3" id="KW-0520">NAD</keyword>
<dbReference type="Gene3D" id="3.40.50.720">
    <property type="entry name" value="NAD(P)-binding Rossmann-like Domain"/>
    <property type="match status" value="2"/>
</dbReference>
<evidence type="ECO:0000256" key="4">
    <source>
        <dbReference type="RuleBase" id="RU003719"/>
    </source>
</evidence>
<evidence type="ECO:0000256" key="3">
    <source>
        <dbReference type="ARBA" id="ARBA00023027"/>
    </source>
</evidence>
<keyword evidence="2 4" id="KW-0560">Oxidoreductase</keyword>
<dbReference type="STRING" id="545694.TREPR_1968"/>
<proteinExistence type="inferred from homology"/>
<dbReference type="RefSeq" id="WP_015708185.1">
    <property type="nucleotide sequence ID" value="NC_015578.1"/>
</dbReference>
<dbReference type="GO" id="GO:0004617">
    <property type="term" value="F:phosphoglycerate dehydrogenase activity"/>
    <property type="evidence" value="ECO:0007669"/>
    <property type="project" value="UniProtKB-EC"/>
</dbReference>
<keyword evidence="9" id="KW-1185">Reference proteome</keyword>
<evidence type="ECO:0000259" key="6">
    <source>
        <dbReference type="Pfam" id="PF00389"/>
    </source>
</evidence>
<dbReference type="Pfam" id="PF02826">
    <property type="entry name" value="2-Hacid_dh_C"/>
    <property type="match status" value="1"/>
</dbReference>
<evidence type="ECO:0000313" key="9">
    <source>
        <dbReference type="Proteomes" id="UP000009223"/>
    </source>
</evidence>
<gene>
    <name evidence="8" type="ordered locus">TREPR_1968</name>
</gene>
<dbReference type="SUPFAM" id="SSF52283">
    <property type="entry name" value="Formate/glycerate dehydrogenase catalytic domain-like"/>
    <property type="match status" value="1"/>
</dbReference>
<sequence length="324" mass="35687">MYKVLIPEDVDSSGKDYLLERGYEIKVGVPTDIETLKREIADADALLARIARFPEEVLAAGKKLKVIARHGVGVDTVAVDYAESQGIWVVNAPLSNGNTVAECAVAMIMALECDLIRLDRKTREGDWTYREHLKRRDLAGLTLGIVGFGRIGRMVAEKVSGLGMKILTYHPRKHPETPLMVEHTTDFSRILSSSDYLGVFVPSTSETRGMFNYAAFSAMKPSAYYINCARGDTYVEADLARALDEGRLAGAAVDVFDPEPRFDSPLYRMDQVIVTQHSAGLSVEANYKMSLDAAKGIDEILRGDKPTWPVNHPAHPRADSTVSP</sequence>
<feature type="region of interest" description="Disordered" evidence="5">
    <location>
        <begin position="305"/>
        <end position="324"/>
    </location>
</feature>
<dbReference type="CDD" id="cd12173">
    <property type="entry name" value="PGDH_4"/>
    <property type="match status" value="1"/>
</dbReference>
<dbReference type="PANTHER" id="PTHR42789:SF1">
    <property type="entry name" value="D-ISOMER SPECIFIC 2-HYDROXYACID DEHYDROGENASE FAMILY PROTEIN (AFU_ORTHOLOGUE AFUA_6G10090)"/>
    <property type="match status" value="1"/>
</dbReference>
<evidence type="ECO:0000259" key="7">
    <source>
        <dbReference type="Pfam" id="PF02826"/>
    </source>
</evidence>
<dbReference type="EC" id="1.1.1.95" evidence="8"/>
<organism evidence="8 9">
    <name type="scientific">Treponema primitia (strain ATCC BAA-887 / DSM 12427 / ZAS-2)</name>
    <dbReference type="NCBI Taxonomy" id="545694"/>
    <lineage>
        <taxon>Bacteria</taxon>
        <taxon>Pseudomonadati</taxon>
        <taxon>Spirochaetota</taxon>
        <taxon>Spirochaetia</taxon>
        <taxon>Spirochaetales</taxon>
        <taxon>Treponemataceae</taxon>
        <taxon>Treponema</taxon>
    </lineage>
</organism>
<feature type="domain" description="D-isomer specific 2-hydroxyacid dehydrogenase NAD-binding" evidence="7">
    <location>
        <begin position="105"/>
        <end position="279"/>
    </location>
</feature>
<dbReference type="InterPro" id="IPR006140">
    <property type="entry name" value="D-isomer_DH_NAD-bd"/>
</dbReference>
<dbReference type="SUPFAM" id="SSF51735">
    <property type="entry name" value="NAD(P)-binding Rossmann-fold domains"/>
    <property type="match status" value="1"/>
</dbReference>
<accession>F5YKG6</accession>
<reference evidence="9" key="1">
    <citation type="submission" date="2009-12" db="EMBL/GenBank/DDBJ databases">
        <title>Complete sequence of Treponema primitia strain ZAS-2.</title>
        <authorList>
            <person name="Tetu S.G."/>
            <person name="Matson E."/>
            <person name="Ren Q."/>
            <person name="Seshadri R."/>
            <person name="Elbourne L."/>
            <person name="Hassan K.A."/>
            <person name="Durkin A."/>
            <person name="Radune D."/>
            <person name="Mohamoud Y."/>
            <person name="Shay R."/>
            <person name="Jin S."/>
            <person name="Zhang X."/>
            <person name="Lucey K."/>
            <person name="Ballor N.R."/>
            <person name="Ottesen E."/>
            <person name="Rosenthal R."/>
            <person name="Allen A."/>
            <person name="Leadbetter J.R."/>
            <person name="Paulsen I.T."/>
        </authorList>
    </citation>
    <scope>NUCLEOTIDE SEQUENCE [LARGE SCALE GENOMIC DNA]</scope>
    <source>
        <strain evidence="9">ATCC BAA-887 / DSM 12427 / ZAS-2</strain>
    </source>
</reference>
<evidence type="ECO:0000256" key="5">
    <source>
        <dbReference type="SAM" id="MobiDB-lite"/>
    </source>
</evidence>
<name>F5YKG6_TREPZ</name>
<dbReference type="Pfam" id="PF00389">
    <property type="entry name" value="2-Hacid_dh"/>
    <property type="match status" value="1"/>
</dbReference>
<evidence type="ECO:0000256" key="1">
    <source>
        <dbReference type="ARBA" id="ARBA00005854"/>
    </source>
</evidence>
<comment type="similarity">
    <text evidence="1 4">Belongs to the D-isomer specific 2-hydroxyacid dehydrogenase family.</text>
</comment>
<dbReference type="OrthoDB" id="9805416at2"/>
<evidence type="ECO:0000313" key="8">
    <source>
        <dbReference type="EMBL" id="AEF84287.1"/>
    </source>
</evidence>
<dbReference type="eggNOG" id="COG0111">
    <property type="taxonomic scope" value="Bacteria"/>
</dbReference>
<dbReference type="EMBL" id="CP001843">
    <property type="protein sequence ID" value="AEF84287.1"/>
    <property type="molecule type" value="Genomic_DNA"/>
</dbReference>
<dbReference type="InterPro" id="IPR050857">
    <property type="entry name" value="D-2-hydroxyacid_DH"/>
</dbReference>
<dbReference type="InterPro" id="IPR006139">
    <property type="entry name" value="D-isomer_2_OHA_DH_cat_dom"/>
</dbReference>
<dbReference type="AlphaFoldDB" id="F5YKG6"/>
<protein>
    <submittedName>
        <fullName evidence="8">Phosphoglycerate dehydrogenase</fullName>
        <ecNumber evidence="8">1.1.1.95</ecNumber>
    </submittedName>
</protein>
<dbReference type="GO" id="GO:0051287">
    <property type="term" value="F:NAD binding"/>
    <property type="evidence" value="ECO:0007669"/>
    <property type="project" value="InterPro"/>
</dbReference>
<reference evidence="8 9" key="2">
    <citation type="journal article" date="2011" name="ISME J.">
        <title>RNA-seq reveals cooperative metabolic interactions between two termite-gut spirochete species in co-culture.</title>
        <authorList>
            <person name="Rosenthal A.Z."/>
            <person name="Matson E.G."/>
            <person name="Eldar A."/>
            <person name="Leadbetter J.R."/>
        </authorList>
    </citation>
    <scope>NUCLEOTIDE SEQUENCE [LARGE SCALE GENOMIC DNA]</scope>
    <source>
        <strain evidence="9">ATCC BAA-887 / DSM 12427 / ZAS-2</strain>
    </source>
</reference>
<dbReference type="PANTHER" id="PTHR42789">
    <property type="entry name" value="D-ISOMER SPECIFIC 2-HYDROXYACID DEHYDROGENASE FAMILY PROTEIN (AFU_ORTHOLOGUE AFUA_6G10090)"/>
    <property type="match status" value="1"/>
</dbReference>
<dbReference type="KEGG" id="tpi:TREPR_1968"/>
<dbReference type="HOGENOM" id="CLU_019796_1_3_12"/>